<gene>
    <name evidence="3" type="ORF">COU14_02830</name>
</gene>
<name>A0A2H0UH39_9BACT</name>
<dbReference type="EMBL" id="PFBG01000032">
    <property type="protein sequence ID" value="PIR85719.1"/>
    <property type="molecule type" value="Genomic_DNA"/>
</dbReference>
<sequence length="173" mass="20456">MFEKIAYENNSGRKLYFWLRDEIKFKTKNDKHLHLGNLYMILRNHFYYGTFEYPQGGVHWYQGNHQPLITKSLFDQVQEKIAVQVTKGDAKEFAFTKLMSCALCGSSITADEKFKHQQNGNVHRYVYYGCTKHNDKNCKSGYINEEELVDQIDLDSIGMKEKIKIEIERHKKF</sequence>
<evidence type="ECO:0000259" key="2">
    <source>
        <dbReference type="Pfam" id="PF13408"/>
    </source>
</evidence>
<organism evidence="3 4">
    <name type="scientific">Candidatus Kaiserbacteria bacterium CG10_big_fil_rev_8_21_14_0_10_44_10</name>
    <dbReference type="NCBI Taxonomy" id="1974606"/>
    <lineage>
        <taxon>Bacteria</taxon>
        <taxon>Candidatus Kaiseribacteriota</taxon>
    </lineage>
</organism>
<evidence type="ECO:0000259" key="1">
    <source>
        <dbReference type="Pfam" id="PF07508"/>
    </source>
</evidence>
<dbReference type="InterPro" id="IPR011109">
    <property type="entry name" value="DNA_bind_recombinase_dom"/>
</dbReference>
<dbReference type="Pfam" id="PF07508">
    <property type="entry name" value="Recombinase"/>
    <property type="match status" value="1"/>
</dbReference>
<dbReference type="GO" id="GO:0000150">
    <property type="term" value="F:DNA strand exchange activity"/>
    <property type="evidence" value="ECO:0007669"/>
    <property type="project" value="InterPro"/>
</dbReference>
<evidence type="ECO:0000313" key="3">
    <source>
        <dbReference type="EMBL" id="PIR85719.1"/>
    </source>
</evidence>
<reference evidence="4" key="1">
    <citation type="submission" date="2017-09" db="EMBL/GenBank/DDBJ databases">
        <title>Depth-based differentiation of microbial function through sediment-hosted aquifers and enrichment of novel symbionts in the deep terrestrial subsurface.</title>
        <authorList>
            <person name="Probst A.J."/>
            <person name="Ladd B."/>
            <person name="Jarett J.K."/>
            <person name="Geller-Mcgrath D.E."/>
            <person name="Sieber C.M.K."/>
            <person name="Emerson J.B."/>
            <person name="Anantharaman K."/>
            <person name="Thomas B.C."/>
            <person name="Malmstrom R."/>
            <person name="Stieglmeier M."/>
            <person name="Klingl A."/>
            <person name="Woyke T."/>
            <person name="Ryan C.M."/>
            <person name="Banfield J.F."/>
        </authorList>
    </citation>
    <scope>NUCLEOTIDE SEQUENCE [LARGE SCALE GENOMIC DNA]</scope>
</reference>
<dbReference type="GO" id="GO:0003677">
    <property type="term" value="F:DNA binding"/>
    <property type="evidence" value="ECO:0007669"/>
    <property type="project" value="InterPro"/>
</dbReference>
<evidence type="ECO:0008006" key="5">
    <source>
        <dbReference type="Google" id="ProtNLM"/>
    </source>
</evidence>
<evidence type="ECO:0000313" key="4">
    <source>
        <dbReference type="Proteomes" id="UP000229612"/>
    </source>
</evidence>
<dbReference type="Gene3D" id="3.90.1750.20">
    <property type="entry name" value="Putative Large Serine Recombinase, Chain B, Domain 2"/>
    <property type="match status" value="1"/>
</dbReference>
<accession>A0A2H0UH39</accession>
<dbReference type="Proteomes" id="UP000229612">
    <property type="component" value="Unassembled WGS sequence"/>
</dbReference>
<dbReference type="Pfam" id="PF13408">
    <property type="entry name" value="Zn_ribbon_recom"/>
    <property type="match status" value="1"/>
</dbReference>
<dbReference type="InterPro" id="IPR038109">
    <property type="entry name" value="DNA_bind_recomb_sf"/>
</dbReference>
<dbReference type="InterPro" id="IPR025827">
    <property type="entry name" value="Zn_ribbon_recom_dom"/>
</dbReference>
<comment type="caution">
    <text evidence="3">The sequence shown here is derived from an EMBL/GenBank/DDBJ whole genome shotgun (WGS) entry which is preliminary data.</text>
</comment>
<dbReference type="AlphaFoldDB" id="A0A2H0UH39"/>
<protein>
    <recommendedName>
        <fullName evidence="5">Recombinase domain-containing protein</fullName>
    </recommendedName>
</protein>
<feature type="domain" description="Recombinase" evidence="1">
    <location>
        <begin position="1"/>
        <end position="81"/>
    </location>
</feature>
<feature type="domain" description="Recombinase zinc beta ribbon" evidence="2">
    <location>
        <begin position="95"/>
        <end position="151"/>
    </location>
</feature>
<proteinExistence type="predicted"/>